<dbReference type="Proteomes" id="UP000229115">
    <property type="component" value="Segment"/>
</dbReference>
<evidence type="ECO:0000313" key="1">
    <source>
        <dbReference type="EMBL" id="ALO80024.1"/>
    </source>
</evidence>
<sequence>MSEPVRNIDRLHFPKLVEDLAAYYKSPLMKEKVEVVILSTQSGDWEGMYVDSVLIDEGHTLGEGDSKIYLLKMSEKYNFTSKQVTFKELSDVDDENISLLGSMKSNLKDFNDEY</sequence>
<reference evidence="1 2" key="1">
    <citation type="submission" date="2015-10" db="EMBL/GenBank/DDBJ databases">
        <title>Large-scale maps of variable infection efficiencies in aquatic Bacteriodetes phage-host model systems.</title>
        <authorList>
            <person name="Holmfeldt K."/>
            <person name="Solonenko N."/>
            <person name="Howard-Varona C."/>
            <person name="Moreno M."/>
            <person name="Malmstrom R.R."/>
            <person name="Blow M.J."/>
            <person name="Sullivan M.B."/>
        </authorList>
    </citation>
    <scope>NUCLEOTIDE SEQUENCE [LARGE SCALE GENOMIC DNA]</scope>
</reference>
<protein>
    <submittedName>
        <fullName evidence="1">Uncharacterized protein</fullName>
    </submittedName>
</protein>
<accession>A0A0S2MVS2</accession>
<organism evidence="1 2">
    <name type="scientific">Cellulophaga phage phi4:1_13</name>
    <dbReference type="NCBI Taxonomy" id="1747284"/>
    <lineage>
        <taxon>Viruses</taxon>
        <taxon>Duplodnaviria</taxon>
        <taxon>Heunggongvirae</taxon>
        <taxon>Uroviricota</taxon>
        <taxon>Caudoviricetes</taxon>
        <taxon>Lightbulbvirus</taxon>
        <taxon>Lightbulbvirus Cba41</taxon>
    </lineage>
</organism>
<proteinExistence type="predicted"/>
<evidence type="ECO:0000313" key="2">
    <source>
        <dbReference type="Proteomes" id="UP000229115"/>
    </source>
</evidence>
<gene>
    <name evidence="1" type="ORF">Phi4113_015</name>
</gene>
<dbReference type="EMBL" id="KT962245">
    <property type="protein sequence ID" value="ALO80024.1"/>
    <property type="molecule type" value="Genomic_RNA"/>
</dbReference>
<name>A0A0S2MVS2_9CAUD</name>